<evidence type="ECO:0000313" key="1">
    <source>
        <dbReference type="EMBL" id="MDN5214277.1"/>
    </source>
</evidence>
<organism evidence="1 2">
    <name type="scientific">Agaribacillus aureus</name>
    <dbReference type="NCBI Taxonomy" id="3051825"/>
    <lineage>
        <taxon>Bacteria</taxon>
        <taxon>Pseudomonadati</taxon>
        <taxon>Bacteroidota</taxon>
        <taxon>Cytophagia</taxon>
        <taxon>Cytophagales</taxon>
        <taxon>Splendidivirgaceae</taxon>
        <taxon>Agaribacillus</taxon>
    </lineage>
</organism>
<dbReference type="SUPFAM" id="SSF50998">
    <property type="entry name" value="Quinoprotein alcohol dehydrogenase-like"/>
    <property type="match status" value="1"/>
</dbReference>
<comment type="caution">
    <text evidence="1">The sequence shown here is derived from an EMBL/GenBank/DDBJ whole genome shotgun (WGS) entry which is preliminary data.</text>
</comment>
<dbReference type="PANTHER" id="PTHR34512:SF30">
    <property type="entry name" value="OUTER MEMBRANE PROTEIN ASSEMBLY FACTOR BAMB"/>
    <property type="match status" value="1"/>
</dbReference>
<dbReference type="RefSeq" id="WP_346759611.1">
    <property type="nucleotide sequence ID" value="NZ_JAUJEB010000004.1"/>
</dbReference>
<dbReference type="Gene3D" id="2.130.10.10">
    <property type="entry name" value="YVTN repeat-like/Quinoprotein amine dehydrogenase"/>
    <property type="match status" value="1"/>
</dbReference>
<sequence length="677" mass="75141">MYQIKWFSVGLILSLFLHINGVGSTPDPEPSQAWKLKFASSIRWQQITPLGNLVVNTDDGLYGIDPDKGQVSWEIKKLAGIPYESYQVLPNTFYAQISVDNQVIVLDPYEGKILSDTRKAGFKSVVAKNILYESGAILVYGFKEKLSASLSLFDIATGKELWNNSEIFTKSKGLGGLMSNLSAASDLAEGEDGPAFNLIEVDEQAFIIANANGIFNINTHSGQMNWKADLPRPKGAVSSSNESRLIKAESGPYFYYAKSNYLMGYNIKDGVQAWPEIVKINGLVNEIISHPKGLILLPKIDPVNNMFGTRINLVDYQTGKTFWGKKGKGLKIPGSVVNINYIDDDIILVMADGDKSFLNILDVNNDQLKFDNSLKIKGVLEYTEMTKSGLLYITKPDISSQGEINIFDLQNGQPKLAKSIKSGRPADEAQFLSGKFRLLRAFKDNLLYVFSNKAKTLYEVNLDNAKMKILQEKIAFEGKERATHLEVRNDGLLLNSEQNIASIGFDGKMKFQKYYPAPKEPGILRALHTLDAIHAALYSAQAQMVASTFNQAAAQSSNELGREISTEIASAYDQQAQKARAYSSSAMAAAKRRFKASAVTSDFIFMMVTLDKQKTGVAKALEGRNYGLVRVSKNTGEIIETINMKDEKEPSYQVDDVQSAIYYRQNPNEIVSYKFDK</sequence>
<proteinExistence type="predicted"/>
<keyword evidence="2" id="KW-1185">Reference proteome</keyword>
<dbReference type="EMBL" id="JAUJEB010000004">
    <property type="protein sequence ID" value="MDN5214277.1"/>
    <property type="molecule type" value="Genomic_DNA"/>
</dbReference>
<accession>A0ABT8LBD5</accession>
<gene>
    <name evidence="1" type="ORF">QQ020_19520</name>
</gene>
<name>A0ABT8LBD5_9BACT</name>
<protein>
    <submittedName>
        <fullName evidence="1">PQQ-binding-like beta-propeller repeat protein</fullName>
    </submittedName>
</protein>
<dbReference type="InterPro" id="IPR011047">
    <property type="entry name" value="Quinoprotein_ADH-like_sf"/>
</dbReference>
<dbReference type="PANTHER" id="PTHR34512">
    <property type="entry name" value="CELL SURFACE PROTEIN"/>
    <property type="match status" value="1"/>
</dbReference>
<reference evidence="1" key="1">
    <citation type="submission" date="2023-06" db="EMBL/GenBank/DDBJ databases">
        <title>Genomic of Agaribacillus aureum.</title>
        <authorList>
            <person name="Wang G."/>
        </authorList>
    </citation>
    <scope>NUCLEOTIDE SEQUENCE</scope>
    <source>
        <strain evidence="1">BMA12</strain>
    </source>
</reference>
<dbReference type="Proteomes" id="UP001172083">
    <property type="component" value="Unassembled WGS sequence"/>
</dbReference>
<evidence type="ECO:0000313" key="2">
    <source>
        <dbReference type="Proteomes" id="UP001172083"/>
    </source>
</evidence>
<dbReference type="InterPro" id="IPR015943">
    <property type="entry name" value="WD40/YVTN_repeat-like_dom_sf"/>
</dbReference>